<evidence type="ECO:0000313" key="16">
    <source>
        <dbReference type="Proteomes" id="UP000316256"/>
    </source>
</evidence>
<gene>
    <name evidence="15" type="ORF">FK531_00760</name>
</gene>
<comment type="catalytic activity">
    <reaction evidence="9">
        <text>2 pyruvate + H(+) = (2S)-2-acetolactate + CO2</text>
        <dbReference type="Rhea" id="RHEA:25249"/>
        <dbReference type="ChEBI" id="CHEBI:15361"/>
        <dbReference type="ChEBI" id="CHEBI:15378"/>
        <dbReference type="ChEBI" id="CHEBI:16526"/>
        <dbReference type="ChEBI" id="CHEBI:58476"/>
        <dbReference type="EC" id="2.2.1.6"/>
    </reaction>
</comment>
<sequence>MRQAVPVVRRGEPRVVDYLVDALAGFGVQHVFGVDGANIEDVYDALFYTHKNIVGIVAKHEFSAATMADGYARTSGRLGVVMATSGGGALNLTAGLGEAFTSRVPLLALVGQAPTALEGHGGFQDSSGRAGSIDAVRLFSAVSRYCARVESAADVSQHLNRAVSAALRGGPAVLLLPKDVQQSAIAPEQCRPIVPRPAVVQDKVGLDRLVTRLAQARRRGKVLVIAGDEVARAGARRELADLVTVLDASVGVSPDAKDVVDPTARGYCGVAGSMGHPELVDALRYSELCLLIGTRMPVMARTGLDEGLRSTPVASLGYAPPYVPSTHAVTVDLRTSLRLLTEALGPVGTSQAATRTPRLTSLQVPVATGPGLRYRDAVAAIERHLPSGTDVFADAGNTGAAVVHHLPAVRGGRFVVALGMGGMGYAFGAGIGSCFGRRRRTFVIAGDGAFYMHGMEIHTAVEHRLPVTFVVFNNNAHAMCVTREQLLYENRYSFNRFQPTFLGEGIAAMFPTLDTYSASTGAELEDALSAAAHSLGPAFVAVTCDPDELPPFLPFLPPQQSPAQPEKEDTRDQYQNHSPASAQ</sequence>
<dbReference type="RefSeq" id="WP_142094754.1">
    <property type="nucleotide sequence ID" value="NZ_VIGH01000001.1"/>
</dbReference>
<feature type="domain" description="Thiamine pyrophosphate enzyme central" evidence="12">
    <location>
        <begin position="207"/>
        <end position="307"/>
    </location>
</feature>
<feature type="compositionally biased region" description="Pro residues" evidence="11">
    <location>
        <begin position="550"/>
        <end position="560"/>
    </location>
</feature>
<comment type="similarity">
    <text evidence="3 10">Belongs to the TPP enzyme family.</text>
</comment>
<dbReference type="GO" id="GO:0000287">
    <property type="term" value="F:magnesium ion binding"/>
    <property type="evidence" value="ECO:0007669"/>
    <property type="project" value="InterPro"/>
</dbReference>
<evidence type="ECO:0000256" key="6">
    <source>
        <dbReference type="ARBA" id="ARBA00022827"/>
    </source>
</evidence>
<evidence type="ECO:0000256" key="5">
    <source>
        <dbReference type="ARBA" id="ARBA00022630"/>
    </source>
</evidence>
<proteinExistence type="inferred from homology"/>
<dbReference type="InterPro" id="IPR012000">
    <property type="entry name" value="Thiamin_PyroP_enz_cen_dom"/>
</dbReference>
<dbReference type="Proteomes" id="UP000316256">
    <property type="component" value="Unassembled WGS sequence"/>
</dbReference>
<evidence type="ECO:0000259" key="12">
    <source>
        <dbReference type="Pfam" id="PF00205"/>
    </source>
</evidence>
<dbReference type="GO" id="GO:0050660">
    <property type="term" value="F:flavin adenine dinucleotide binding"/>
    <property type="evidence" value="ECO:0007669"/>
    <property type="project" value="TreeGrafter"/>
</dbReference>
<dbReference type="InterPro" id="IPR029061">
    <property type="entry name" value="THDP-binding"/>
</dbReference>
<evidence type="ECO:0000313" key="15">
    <source>
        <dbReference type="EMBL" id="TQF74669.1"/>
    </source>
</evidence>
<dbReference type="Gene3D" id="3.40.50.1220">
    <property type="entry name" value="TPP-binding domain"/>
    <property type="match status" value="1"/>
</dbReference>
<feature type="domain" description="Thiamine pyrophosphate enzyme TPP-binding" evidence="13">
    <location>
        <begin position="394"/>
        <end position="542"/>
    </location>
</feature>
<keyword evidence="16" id="KW-1185">Reference proteome</keyword>
<evidence type="ECO:0000256" key="8">
    <source>
        <dbReference type="ARBA" id="ARBA00023304"/>
    </source>
</evidence>
<protein>
    <recommendedName>
        <fullName evidence="4">acetolactate synthase</fullName>
        <ecNumber evidence="4">2.2.1.6</ecNumber>
    </recommendedName>
</protein>
<comment type="pathway">
    <text evidence="2">Amino-acid biosynthesis; L-valine biosynthesis; L-valine from pyruvate: step 1/4.</text>
</comment>
<comment type="caution">
    <text evidence="15">The sequence shown here is derived from an EMBL/GenBank/DDBJ whole genome shotgun (WGS) entry which is preliminary data.</text>
</comment>
<dbReference type="AlphaFoldDB" id="A0A541BQS2"/>
<keyword evidence="8" id="KW-0028">Amino-acid biosynthesis</keyword>
<dbReference type="GO" id="GO:0009099">
    <property type="term" value="P:L-valine biosynthetic process"/>
    <property type="evidence" value="ECO:0007669"/>
    <property type="project" value="UniProtKB-UniPathway"/>
</dbReference>
<evidence type="ECO:0000256" key="2">
    <source>
        <dbReference type="ARBA" id="ARBA00005025"/>
    </source>
</evidence>
<dbReference type="SUPFAM" id="SSF52518">
    <property type="entry name" value="Thiamin diphosphate-binding fold (THDP-binding)"/>
    <property type="match status" value="2"/>
</dbReference>
<dbReference type="InterPro" id="IPR011766">
    <property type="entry name" value="TPP_enzyme_TPP-bd"/>
</dbReference>
<dbReference type="Gene3D" id="3.40.50.970">
    <property type="match status" value="2"/>
</dbReference>
<dbReference type="Pfam" id="PF00205">
    <property type="entry name" value="TPP_enzyme_M"/>
    <property type="match status" value="1"/>
</dbReference>
<feature type="compositionally biased region" description="Basic and acidic residues" evidence="11">
    <location>
        <begin position="565"/>
        <end position="574"/>
    </location>
</feature>
<dbReference type="Pfam" id="PF02775">
    <property type="entry name" value="TPP_enzyme_C"/>
    <property type="match status" value="1"/>
</dbReference>
<dbReference type="SUPFAM" id="SSF52467">
    <property type="entry name" value="DHS-like NAD/FAD-binding domain"/>
    <property type="match status" value="1"/>
</dbReference>
<evidence type="ECO:0000256" key="11">
    <source>
        <dbReference type="SAM" id="MobiDB-lite"/>
    </source>
</evidence>
<feature type="region of interest" description="Disordered" evidence="11">
    <location>
        <begin position="550"/>
        <end position="583"/>
    </location>
</feature>
<dbReference type="InterPro" id="IPR012001">
    <property type="entry name" value="Thiamin_PyroP_enz_TPP-bd_dom"/>
</dbReference>
<name>A0A541BQS2_9NOCA</name>
<dbReference type="UniPathway" id="UPA00049">
    <property type="reaction ID" value="UER00059"/>
</dbReference>
<organism evidence="15 16">
    <name type="scientific">Rhodococcus spelaei</name>
    <dbReference type="NCBI Taxonomy" id="2546320"/>
    <lineage>
        <taxon>Bacteria</taxon>
        <taxon>Bacillati</taxon>
        <taxon>Actinomycetota</taxon>
        <taxon>Actinomycetes</taxon>
        <taxon>Mycobacteriales</taxon>
        <taxon>Nocardiaceae</taxon>
        <taxon>Rhodococcus</taxon>
    </lineage>
</organism>
<evidence type="ECO:0000256" key="9">
    <source>
        <dbReference type="ARBA" id="ARBA00048670"/>
    </source>
</evidence>
<evidence type="ECO:0000256" key="1">
    <source>
        <dbReference type="ARBA" id="ARBA00004974"/>
    </source>
</evidence>
<dbReference type="PANTHER" id="PTHR18968:SF13">
    <property type="entry name" value="ACETOLACTATE SYNTHASE CATALYTIC SUBUNIT, MITOCHONDRIAL"/>
    <property type="match status" value="1"/>
</dbReference>
<dbReference type="CDD" id="cd07035">
    <property type="entry name" value="TPP_PYR_POX_like"/>
    <property type="match status" value="1"/>
</dbReference>
<evidence type="ECO:0000259" key="13">
    <source>
        <dbReference type="Pfam" id="PF02775"/>
    </source>
</evidence>
<dbReference type="GO" id="GO:0009097">
    <property type="term" value="P:isoleucine biosynthetic process"/>
    <property type="evidence" value="ECO:0007669"/>
    <property type="project" value="UniProtKB-UniPathway"/>
</dbReference>
<dbReference type="InterPro" id="IPR045229">
    <property type="entry name" value="TPP_enz"/>
</dbReference>
<accession>A0A541BQS2</accession>
<dbReference type="UniPathway" id="UPA00047">
    <property type="reaction ID" value="UER00055"/>
</dbReference>
<dbReference type="EC" id="2.2.1.6" evidence="4"/>
<dbReference type="GO" id="GO:0030976">
    <property type="term" value="F:thiamine pyrophosphate binding"/>
    <property type="evidence" value="ECO:0007669"/>
    <property type="project" value="InterPro"/>
</dbReference>
<feature type="domain" description="Thiamine pyrophosphate enzyme N-terminal TPP-binding" evidence="14">
    <location>
        <begin position="14"/>
        <end position="125"/>
    </location>
</feature>
<reference evidence="15 16" key="1">
    <citation type="submission" date="2019-06" db="EMBL/GenBank/DDBJ databases">
        <title>Rhodococcus spaelei sp. nov., isolated from a cave.</title>
        <authorList>
            <person name="Lee S.D."/>
        </authorList>
    </citation>
    <scope>NUCLEOTIDE SEQUENCE [LARGE SCALE GENOMIC DNA]</scope>
    <source>
        <strain evidence="15 16">C9-5</strain>
    </source>
</reference>
<dbReference type="EMBL" id="VIGH01000001">
    <property type="protein sequence ID" value="TQF74669.1"/>
    <property type="molecule type" value="Genomic_DNA"/>
</dbReference>
<dbReference type="CDD" id="cd00568">
    <property type="entry name" value="TPP_enzymes"/>
    <property type="match status" value="1"/>
</dbReference>
<keyword evidence="8" id="KW-0100">Branched-chain amino acid biosynthesis</keyword>
<dbReference type="GO" id="GO:0003984">
    <property type="term" value="F:acetolactate synthase activity"/>
    <property type="evidence" value="ECO:0007669"/>
    <property type="project" value="UniProtKB-EC"/>
</dbReference>
<dbReference type="Pfam" id="PF02776">
    <property type="entry name" value="TPP_enzyme_N"/>
    <property type="match status" value="1"/>
</dbReference>
<evidence type="ECO:0000256" key="10">
    <source>
        <dbReference type="RuleBase" id="RU362132"/>
    </source>
</evidence>
<dbReference type="OrthoDB" id="2254214at2"/>
<evidence type="ECO:0000256" key="3">
    <source>
        <dbReference type="ARBA" id="ARBA00007812"/>
    </source>
</evidence>
<dbReference type="InterPro" id="IPR029035">
    <property type="entry name" value="DHS-like_NAD/FAD-binding_dom"/>
</dbReference>
<evidence type="ECO:0000256" key="7">
    <source>
        <dbReference type="ARBA" id="ARBA00023052"/>
    </source>
</evidence>
<keyword evidence="7 10" id="KW-0786">Thiamine pyrophosphate</keyword>
<dbReference type="GO" id="GO:0005948">
    <property type="term" value="C:acetolactate synthase complex"/>
    <property type="evidence" value="ECO:0007669"/>
    <property type="project" value="TreeGrafter"/>
</dbReference>
<keyword evidence="5" id="KW-0285">Flavoprotein</keyword>
<evidence type="ECO:0000259" key="14">
    <source>
        <dbReference type="Pfam" id="PF02776"/>
    </source>
</evidence>
<comment type="pathway">
    <text evidence="1">Amino-acid biosynthesis; L-isoleucine biosynthesis; L-isoleucine from 2-oxobutanoate: step 1/4.</text>
</comment>
<keyword evidence="6" id="KW-0274">FAD</keyword>
<dbReference type="PANTHER" id="PTHR18968">
    <property type="entry name" value="THIAMINE PYROPHOSPHATE ENZYMES"/>
    <property type="match status" value="1"/>
</dbReference>
<evidence type="ECO:0000256" key="4">
    <source>
        <dbReference type="ARBA" id="ARBA00013145"/>
    </source>
</evidence>